<proteinExistence type="predicted"/>
<organism evidence="1 2">
    <name type="scientific">Athelia psychrophila</name>
    <dbReference type="NCBI Taxonomy" id="1759441"/>
    <lineage>
        <taxon>Eukaryota</taxon>
        <taxon>Fungi</taxon>
        <taxon>Dikarya</taxon>
        <taxon>Basidiomycota</taxon>
        <taxon>Agaricomycotina</taxon>
        <taxon>Agaricomycetes</taxon>
        <taxon>Agaricomycetidae</taxon>
        <taxon>Atheliales</taxon>
        <taxon>Atheliaceae</taxon>
        <taxon>Athelia</taxon>
    </lineage>
</organism>
<name>A0A166MH49_9AGAM</name>
<feature type="non-terminal residue" evidence="1">
    <location>
        <position position="91"/>
    </location>
</feature>
<dbReference type="OrthoDB" id="3063971at2759"/>
<sequence>ITTLDEEIYRLETALVELRRKRACIDLHVEAHQGLLSPIRQIPSDLLREIFMHFSAGWGGEAECSARSGPLAITGVCCQWRDFALDTPLLW</sequence>
<accession>A0A166MH49</accession>
<dbReference type="Proteomes" id="UP000076532">
    <property type="component" value="Unassembled WGS sequence"/>
</dbReference>
<keyword evidence="2" id="KW-1185">Reference proteome</keyword>
<dbReference type="AlphaFoldDB" id="A0A166MH49"/>
<reference evidence="1 2" key="1">
    <citation type="journal article" date="2016" name="Mol. Biol. Evol.">
        <title>Comparative Genomics of Early-Diverging Mushroom-Forming Fungi Provides Insights into the Origins of Lignocellulose Decay Capabilities.</title>
        <authorList>
            <person name="Nagy L.G."/>
            <person name="Riley R."/>
            <person name="Tritt A."/>
            <person name="Adam C."/>
            <person name="Daum C."/>
            <person name="Floudas D."/>
            <person name="Sun H."/>
            <person name="Yadav J.S."/>
            <person name="Pangilinan J."/>
            <person name="Larsson K.H."/>
            <person name="Matsuura K."/>
            <person name="Barry K."/>
            <person name="Labutti K."/>
            <person name="Kuo R."/>
            <person name="Ohm R.A."/>
            <person name="Bhattacharya S.S."/>
            <person name="Shirouzu T."/>
            <person name="Yoshinaga Y."/>
            <person name="Martin F.M."/>
            <person name="Grigoriev I.V."/>
            <person name="Hibbett D.S."/>
        </authorList>
    </citation>
    <scope>NUCLEOTIDE SEQUENCE [LARGE SCALE GENOMIC DNA]</scope>
    <source>
        <strain evidence="1 2">CBS 109695</strain>
    </source>
</reference>
<dbReference type="STRING" id="436010.A0A166MH49"/>
<dbReference type="EMBL" id="KV417529">
    <property type="protein sequence ID" value="KZP23996.1"/>
    <property type="molecule type" value="Genomic_DNA"/>
</dbReference>
<gene>
    <name evidence="1" type="ORF">FIBSPDRAFT_667482</name>
</gene>
<evidence type="ECO:0000313" key="1">
    <source>
        <dbReference type="EMBL" id="KZP23996.1"/>
    </source>
</evidence>
<protein>
    <recommendedName>
        <fullName evidence="3">F-box domain-containing protein</fullName>
    </recommendedName>
</protein>
<evidence type="ECO:0008006" key="3">
    <source>
        <dbReference type="Google" id="ProtNLM"/>
    </source>
</evidence>
<evidence type="ECO:0000313" key="2">
    <source>
        <dbReference type="Proteomes" id="UP000076532"/>
    </source>
</evidence>
<feature type="non-terminal residue" evidence="1">
    <location>
        <position position="1"/>
    </location>
</feature>